<reference evidence="1" key="2">
    <citation type="submission" date="2014-03" db="EMBL/GenBank/DDBJ databases">
        <title>Candidatus Competibacter-lineage genomes retrieved from metagenomes reveal functional metabolic diversity.</title>
        <authorList>
            <person name="McIlroy S.J."/>
            <person name="Albertsen M."/>
            <person name="Andresen E.K."/>
            <person name="Saunders A.M."/>
            <person name="Kristiansen R."/>
            <person name="Stokholm-Bjerregaard M."/>
            <person name="Nielsen K.L."/>
            <person name="Nielsen P.H."/>
        </authorList>
    </citation>
    <scope>NUCLEOTIDE SEQUENCE</scope>
    <source>
        <strain evidence="1">Run_A_D11</strain>
    </source>
</reference>
<reference evidence="1" key="1">
    <citation type="submission" date="2013-07" db="EMBL/GenBank/DDBJ databases">
        <authorList>
            <person name="McIlroy S."/>
        </authorList>
    </citation>
    <scope>NUCLEOTIDE SEQUENCE [LARGE SCALE GENOMIC DNA]</scope>
    <source>
        <strain evidence="1">Run_A_D11</strain>
    </source>
</reference>
<gene>
    <name evidence="1" type="ORF">BN873_10093</name>
</gene>
<keyword evidence="2" id="KW-1185">Reference proteome</keyword>
<comment type="caution">
    <text evidence="1">The sequence shown here is derived from an EMBL/GenBank/DDBJ whole genome shotgun (WGS) entry which is preliminary data.</text>
</comment>
<dbReference type="Proteomes" id="UP000035760">
    <property type="component" value="Unassembled WGS sequence"/>
</dbReference>
<evidence type="ECO:0000313" key="2">
    <source>
        <dbReference type="Proteomes" id="UP000035760"/>
    </source>
</evidence>
<accession>W6M094</accession>
<proteinExistence type="predicted"/>
<name>W6M094_9GAMM</name>
<sequence>MEKVLKIVPLHEQTNDYKYWISRPVSERIDAIEILRNQYIKLKGIEPRIQKVFRVIR</sequence>
<evidence type="ECO:0000313" key="1">
    <source>
        <dbReference type="EMBL" id="CDI00837.1"/>
    </source>
</evidence>
<organism evidence="1 2">
    <name type="scientific">Candidatus Competibacter denitrificans Run_A_D11</name>
    <dbReference type="NCBI Taxonomy" id="1400863"/>
    <lineage>
        <taxon>Bacteria</taxon>
        <taxon>Pseudomonadati</taxon>
        <taxon>Pseudomonadota</taxon>
        <taxon>Gammaproteobacteria</taxon>
        <taxon>Candidatus Competibacteraceae</taxon>
        <taxon>Candidatus Competibacter</taxon>
    </lineage>
</organism>
<protein>
    <submittedName>
        <fullName evidence="1">Similarity</fullName>
    </submittedName>
</protein>
<dbReference type="EMBL" id="CBTJ020000001">
    <property type="protein sequence ID" value="CDI00837.1"/>
    <property type="molecule type" value="Genomic_DNA"/>
</dbReference>
<dbReference type="AlphaFoldDB" id="W6M094"/>
<dbReference type="STRING" id="1400863.BN873_10093"/>